<gene>
    <name evidence="1" type="ORF">GCM10010468_11340</name>
</gene>
<proteinExistence type="predicted"/>
<dbReference type="EMBL" id="BAAAUV010000003">
    <property type="protein sequence ID" value="GAA3199251.1"/>
    <property type="molecule type" value="Genomic_DNA"/>
</dbReference>
<dbReference type="NCBIfam" id="TIGR04267">
    <property type="entry name" value="mod_HExxH"/>
    <property type="match status" value="1"/>
</dbReference>
<comment type="caution">
    <text evidence="1">The sequence shown here is derived from an EMBL/GenBank/DDBJ whole genome shotgun (WGS) entry which is preliminary data.</text>
</comment>
<dbReference type="InterPro" id="IPR026337">
    <property type="entry name" value="AKG_HExxH"/>
</dbReference>
<name>A0ABP6Q1S6_9ACTN</name>
<protein>
    <submittedName>
        <fullName evidence="1">HEXXH motif domain-containing protein</fullName>
    </submittedName>
</protein>
<accession>A0ABP6Q1S6</accession>
<reference evidence="2" key="1">
    <citation type="journal article" date="2019" name="Int. J. Syst. Evol. Microbiol.">
        <title>The Global Catalogue of Microorganisms (GCM) 10K type strain sequencing project: providing services to taxonomists for standard genome sequencing and annotation.</title>
        <authorList>
            <consortium name="The Broad Institute Genomics Platform"/>
            <consortium name="The Broad Institute Genome Sequencing Center for Infectious Disease"/>
            <person name="Wu L."/>
            <person name="Ma J."/>
        </authorList>
    </citation>
    <scope>NUCLEOTIDE SEQUENCE [LARGE SCALE GENOMIC DNA]</scope>
    <source>
        <strain evidence="2">JCM 9377</strain>
    </source>
</reference>
<organism evidence="1 2">
    <name type="scientific">Actinocorallia longicatena</name>
    <dbReference type="NCBI Taxonomy" id="111803"/>
    <lineage>
        <taxon>Bacteria</taxon>
        <taxon>Bacillati</taxon>
        <taxon>Actinomycetota</taxon>
        <taxon>Actinomycetes</taxon>
        <taxon>Streptosporangiales</taxon>
        <taxon>Thermomonosporaceae</taxon>
        <taxon>Actinocorallia</taxon>
    </lineage>
</organism>
<sequence>MPEPTRHRIPPGVFAALSHGGGGAEAVRLLAAAQYSKTLLLLRALDADRGGVLASAHRRSPEAVDAVLRHPAVGARLLHVMRRGDRQALAPVGAAAALRAGLRAEVETAVTGSALSLPSLGRASLPGATRAVVSAADRTITPDTGPAVRIGGPGWTPLRTLDVPGLTVSVEDLDPFRFPGDLPLAARLSPADHGRWRRRFADAWTLLAREHPAAAAETAAGLRSVVPLETGSGVQVAATSGESFGALALSLPGDPLTFALTFVHETQHLKLCALIDLLPLIDADDGALYHAPWRPDPRPLSGLLQGAYAFLAVTGFWARHLAAVPEAAHQFARWRLAVARTLEVITGSGSLTGHGLRFVDGMRFSLAPLLAVPVARAVEGRAVEELDAHREAVSGRTGGSSGGE</sequence>
<dbReference type="Proteomes" id="UP001501237">
    <property type="component" value="Unassembled WGS sequence"/>
</dbReference>
<dbReference type="RefSeq" id="WP_344822932.1">
    <property type="nucleotide sequence ID" value="NZ_BAAAUV010000003.1"/>
</dbReference>
<evidence type="ECO:0000313" key="1">
    <source>
        <dbReference type="EMBL" id="GAA3199251.1"/>
    </source>
</evidence>
<keyword evidence="2" id="KW-1185">Reference proteome</keyword>
<evidence type="ECO:0000313" key="2">
    <source>
        <dbReference type="Proteomes" id="UP001501237"/>
    </source>
</evidence>